<dbReference type="Proteomes" id="UP000789831">
    <property type="component" value="Unassembled WGS sequence"/>
</dbReference>
<dbReference type="EMBL" id="CAJVPL010018328">
    <property type="protein sequence ID" value="CAG8701635.1"/>
    <property type="molecule type" value="Genomic_DNA"/>
</dbReference>
<feature type="non-terminal residue" evidence="1">
    <location>
        <position position="1"/>
    </location>
</feature>
<dbReference type="OrthoDB" id="2438720at2759"/>
<comment type="caution">
    <text evidence="1">The sequence shown here is derived from an EMBL/GenBank/DDBJ whole genome shotgun (WGS) entry which is preliminary data.</text>
</comment>
<evidence type="ECO:0000313" key="1">
    <source>
        <dbReference type="EMBL" id="CAG8701635.1"/>
    </source>
</evidence>
<name>A0A9N9N594_9GLOM</name>
<protein>
    <submittedName>
        <fullName evidence="1">10813_t:CDS:1</fullName>
    </submittedName>
</protein>
<organism evidence="1 2">
    <name type="scientific">Ambispora gerdemannii</name>
    <dbReference type="NCBI Taxonomy" id="144530"/>
    <lineage>
        <taxon>Eukaryota</taxon>
        <taxon>Fungi</taxon>
        <taxon>Fungi incertae sedis</taxon>
        <taxon>Mucoromycota</taxon>
        <taxon>Glomeromycotina</taxon>
        <taxon>Glomeromycetes</taxon>
        <taxon>Archaeosporales</taxon>
        <taxon>Ambisporaceae</taxon>
        <taxon>Ambispora</taxon>
    </lineage>
</organism>
<gene>
    <name evidence="1" type="ORF">AGERDE_LOCUS13538</name>
</gene>
<reference evidence="1" key="1">
    <citation type="submission" date="2021-06" db="EMBL/GenBank/DDBJ databases">
        <authorList>
            <person name="Kallberg Y."/>
            <person name="Tangrot J."/>
            <person name="Rosling A."/>
        </authorList>
    </citation>
    <scope>NUCLEOTIDE SEQUENCE</scope>
    <source>
        <strain evidence="1">MT106</strain>
    </source>
</reference>
<keyword evidence="2" id="KW-1185">Reference proteome</keyword>
<accession>A0A9N9N594</accession>
<dbReference type="AlphaFoldDB" id="A0A9N9N594"/>
<evidence type="ECO:0000313" key="2">
    <source>
        <dbReference type="Proteomes" id="UP000789831"/>
    </source>
</evidence>
<proteinExistence type="predicted"/>
<sequence>LVKNDKFKILPAHQFHYVKEAERSEAGAYLAFPDLLSEINDSSKELVFIPVNNPDFH</sequence>